<evidence type="ECO:0000313" key="1">
    <source>
        <dbReference type="EMBL" id="SVA19958.1"/>
    </source>
</evidence>
<organism evidence="1">
    <name type="scientific">marine metagenome</name>
    <dbReference type="NCBI Taxonomy" id="408172"/>
    <lineage>
        <taxon>unclassified sequences</taxon>
        <taxon>metagenomes</taxon>
        <taxon>ecological metagenomes</taxon>
    </lineage>
</organism>
<dbReference type="AlphaFoldDB" id="A0A381TWU9"/>
<dbReference type="EMBL" id="UINC01005229">
    <property type="protein sequence ID" value="SVA19958.1"/>
    <property type="molecule type" value="Genomic_DNA"/>
</dbReference>
<gene>
    <name evidence="1" type="ORF">METZ01_LOCUS72812</name>
</gene>
<name>A0A381TWU9_9ZZZZ</name>
<accession>A0A381TWU9</accession>
<proteinExistence type="predicted"/>
<reference evidence="1" key="1">
    <citation type="submission" date="2018-05" db="EMBL/GenBank/DDBJ databases">
        <authorList>
            <person name="Lanie J.A."/>
            <person name="Ng W.-L."/>
            <person name="Kazmierczak K.M."/>
            <person name="Andrzejewski T.M."/>
            <person name="Davidsen T.M."/>
            <person name="Wayne K.J."/>
            <person name="Tettelin H."/>
            <person name="Glass J.I."/>
            <person name="Rusch D."/>
            <person name="Podicherti R."/>
            <person name="Tsui H.-C.T."/>
            <person name="Winkler M.E."/>
        </authorList>
    </citation>
    <scope>NUCLEOTIDE SEQUENCE</scope>
</reference>
<feature type="non-terminal residue" evidence="1">
    <location>
        <position position="31"/>
    </location>
</feature>
<sequence length="31" mass="3581">MSFASFYKVMMRWIISLFLLTITVRAGTPEA</sequence>
<protein>
    <submittedName>
        <fullName evidence="1">Uncharacterized protein</fullName>
    </submittedName>
</protein>